<evidence type="ECO:0000256" key="8">
    <source>
        <dbReference type="ARBA" id="ARBA00023014"/>
    </source>
</evidence>
<accession>A0A3E2WQT5</accession>
<keyword evidence="8" id="KW-0411">Iron-sulfur</keyword>
<keyword evidence="7" id="KW-0408">Iron</keyword>
<dbReference type="PROSITE" id="PS51918">
    <property type="entry name" value="RADICAL_SAM"/>
    <property type="match status" value="1"/>
</dbReference>
<evidence type="ECO:0000256" key="7">
    <source>
        <dbReference type="ARBA" id="ARBA00023004"/>
    </source>
</evidence>
<dbReference type="Pfam" id="PF04055">
    <property type="entry name" value="Radical_SAM"/>
    <property type="match status" value="1"/>
</dbReference>
<evidence type="ECO:0000259" key="11">
    <source>
        <dbReference type="PROSITE" id="PS51918"/>
    </source>
</evidence>
<evidence type="ECO:0000256" key="3">
    <source>
        <dbReference type="ARBA" id="ARBA00022485"/>
    </source>
</evidence>
<dbReference type="GO" id="GO:0051539">
    <property type="term" value="F:4 iron, 4 sulfur cluster binding"/>
    <property type="evidence" value="ECO:0007669"/>
    <property type="project" value="UniProtKB-KW"/>
</dbReference>
<keyword evidence="5" id="KW-0479">Metal-binding</keyword>
<dbReference type="InterPro" id="IPR058240">
    <property type="entry name" value="rSAM_sf"/>
</dbReference>
<evidence type="ECO:0000259" key="10">
    <source>
        <dbReference type="PROSITE" id="PS51379"/>
    </source>
</evidence>
<dbReference type="PANTHER" id="PTHR30352:SF4">
    <property type="entry name" value="PYRUVATE FORMATE-LYASE 2-ACTIVATING ENZYME"/>
    <property type="match status" value="1"/>
</dbReference>
<dbReference type="NCBIfam" id="TIGR02494">
    <property type="entry name" value="PFLE_PFLC"/>
    <property type="match status" value="1"/>
</dbReference>
<feature type="domain" description="4Fe-4S ferredoxin-type" evidence="10">
    <location>
        <begin position="46"/>
        <end position="75"/>
    </location>
</feature>
<dbReference type="InterPro" id="IPR034457">
    <property type="entry name" value="Organic_radical-activating"/>
</dbReference>
<dbReference type="PROSITE" id="PS01087">
    <property type="entry name" value="RADICAL_ACTIVATING"/>
    <property type="match status" value="1"/>
</dbReference>
<comment type="catalytic activity">
    <reaction evidence="9">
        <text>glycyl-[protein] + reduced [flavodoxin] + S-adenosyl-L-methionine = glycin-2-yl radical-[protein] + semiquinone [flavodoxin] + 5'-deoxyadenosine + L-methionine + H(+)</text>
        <dbReference type="Rhea" id="RHEA:61976"/>
        <dbReference type="Rhea" id="RHEA-COMP:10622"/>
        <dbReference type="Rhea" id="RHEA-COMP:14480"/>
        <dbReference type="Rhea" id="RHEA-COMP:15993"/>
        <dbReference type="Rhea" id="RHEA-COMP:15994"/>
        <dbReference type="ChEBI" id="CHEBI:15378"/>
        <dbReference type="ChEBI" id="CHEBI:17319"/>
        <dbReference type="ChEBI" id="CHEBI:29947"/>
        <dbReference type="ChEBI" id="CHEBI:32722"/>
        <dbReference type="ChEBI" id="CHEBI:57618"/>
        <dbReference type="ChEBI" id="CHEBI:57844"/>
        <dbReference type="ChEBI" id="CHEBI:59789"/>
        <dbReference type="ChEBI" id="CHEBI:140311"/>
    </reaction>
</comment>
<evidence type="ECO:0000256" key="1">
    <source>
        <dbReference type="ARBA" id="ARBA00001966"/>
    </source>
</evidence>
<dbReference type="GeneID" id="93332864"/>
<dbReference type="AlphaFoldDB" id="A0A3E2WQT5"/>
<comment type="cofactor">
    <cofactor evidence="1">
        <name>[4Fe-4S] cluster</name>
        <dbReference type="ChEBI" id="CHEBI:49883"/>
    </cofactor>
</comment>
<dbReference type="InterPro" id="IPR040074">
    <property type="entry name" value="BssD/PflA/YjjW"/>
</dbReference>
<dbReference type="Proteomes" id="UP000261111">
    <property type="component" value="Unassembled WGS sequence"/>
</dbReference>
<keyword evidence="3" id="KW-0004">4Fe-4S</keyword>
<sequence length="292" mass="33411">MESGIIFDIQNLSLHDGPGLRTTVFFKGCPLRCLWCANPESQNIQPEVMYYRDKCVHCNACVKVCPTGAVLINKGCIGCGKCVEECFYNARKLVGKSMTSDEVMEEIRKDQLLYKESGGGVTFSGGEVLGQPVFLLEIIKQCKQERIHTLLDTTAYCNLKTFKEVMEYIDLVYVDLKCVFNSKHKEMTGVFNSIILDNIRYMDRVGKPYEIRMPIIPDYNDSAPMLEETVQFINKLEANPHVWLLPFHAFGKTKYEPLGMKWPMGDKKNMNREELEPIAHFFIEHGVNARIQ</sequence>
<name>A0A3E2WQT5_9FIRM</name>
<dbReference type="PROSITE" id="PS00198">
    <property type="entry name" value="4FE4S_FER_1"/>
    <property type="match status" value="1"/>
</dbReference>
<dbReference type="SFLD" id="SFLDS00029">
    <property type="entry name" value="Radical_SAM"/>
    <property type="match status" value="1"/>
</dbReference>
<feature type="domain" description="Radical SAM core" evidence="11">
    <location>
        <begin position="15"/>
        <end position="284"/>
    </location>
</feature>
<dbReference type="PIRSF" id="PIRSF000371">
    <property type="entry name" value="PFL_act_enz"/>
    <property type="match status" value="1"/>
</dbReference>
<comment type="similarity">
    <text evidence="2">Belongs to the organic radical-activating enzymes family.</text>
</comment>
<gene>
    <name evidence="12" type="ORF">DWX41_14675</name>
</gene>
<dbReference type="InterPro" id="IPR013785">
    <property type="entry name" value="Aldolase_TIM"/>
</dbReference>
<protein>
    <submittedName>
        <fullName evidence="12">Glycyl-radical enzyme activating protein</fullName>
    </submittedName>
</protein>
<dbReference type="SUPFAM" id="SSF102114">
    <property type="entry name" value="Radical SAM enzymes"/>
    <property type="match status" value="1"/>
</dbReference>
<dbReference type="SFLD" id="SFLDG01118">
    <property type="entry name" value="activating_enzymes__group_2"/>
    <property type="match status" value="1"/>
</dbReference>
<dbReference type="InterPro" id="IPR007197">
    <property type="entry name" value="rSAM"/>
</dbReference>
<dbReference type="SFLD" id="SFLDG01066">
    <property type="entry name" value="organic_radical-activating_enz"/>
    <property type="match status" value="1"/>
</dbReference>
<dbReference type="GO" id="GO:0046872">
    <property type="term" value="F:metal ion binding"/>
    <property type="evidence" value="ECO:0007669"/>
    <property type="project" value="UniProtKB-KW"/>
</dbReference>
<dbReference type="PANTHER" id="PTHR30352">
    <property type="entry name" value="PYRUVATE FORMATE-LYASE-ACTIVATING ENZYME"/>
    <property type="match status" value="1"/>
</dbReference>
<evidence type="ECO:0000256" key="6">
    <source>
        <dbReference type="ARBA" id="ARBA00023002"/>
    </source>
</evidence>
<dbReference type="PROSITE" id="PS51379">
    <property type="entry name" value="4FE4S_FER_2"/>
    <property type="match status" value="2"/>
</dbReference>
<dbReference type="SUPFAM" id="SSF54862">
    <property type="entry name" value="4Fe-4S ferredoxins"/>
    <property type="match status" value="1"/>
</dbReference>
<evidence type="ECO:0000256" key="9">
    <source>
        <dbReference type="ARBA" id="ARBA00047365"/>
    </source>
</evidence>
<evidence type="ECO:0000256" key="2">
    <source>
        <dbReference type="ARBA" id="ARBA00009777"/>
    </source>
</evidence>
<organism evidence="12 13">
    <name type="scientific">Hungatella hathewayi</name>
    <dbReference type="NCBI Taxonomy" id="154046"/>
    <lineage>
        <taxon>Bacteria</taxon>
        <taxon>Bacillati</taxon>
        <taxon>Bacillota</taxon>
        <taxon>Clostridia</taxon>
        <taxon>Lachnospirales</taxon>
        <taxon>Lachnospiraceae</taxon>
        <taxon>Hungatella</taxon>
    </lineage>
</organism>
<comment type="caution">
    <text evidence="12">The sequence shown here is derived from an EMBL/GenBank/DDBJ whole genome shotgun (WGS) entry which is preliminary data.</text>
</comment>
<dbReference type="GO" id="GO:0016491">
    <property type="term" value="F:oxidoreductase activity"/>
    <property type="evidence" value="ECO:0007669"/>
    <property type="project" value="UniProtKB-KW"/>
</dbReference>
<feature type="domain" description="4Fe-4S ferredoxin-type" evidence="10">
    <location>
        <begin position="76"/>
        <end position="96"/>
    </location>
</feature>
<dbReference type="RefSeq" id="WP_025654895.1">
    <property type="nucleotide sequence ID" value="NZ_QVIA01000016.1"/>
</dbReference>
<reference evidence="12 13" key="1">
    <citation type="submission" date="2018-08" db="EMBL/GenBank/DDBJ databases">
        <title>A genome reference for cultivated species of the human gut microbiota.</title>
        <authorList>
            <person name="Zou Y."/>
            <person name="Xue W."/>
            <person name="Luo G."/>
        </authorList>
    </citation>
    <scope>NUCLEOTIDE SEQUENCE [LARGE SCALE GENOMIC DNA]</scope>
    <source>
        <strain evidence="12 13">AF19-21</strain>
    </source>
</reference>
<evidence type="ECO:0000256" key="5">
    <source>
        <dbReference type="ARBA" id="ARBA00022723"/>
    </source>
</evidence>
<dbReference type="Gene3D" id="3.20.20.70">
    <property type="entry name" value="Aldolase class I"/>
    <property type="match status" value="1"/>
</dbReference>
<keyword evidence="4" id="KW-0949">S-adenosyl-L-methionine</keyword>
<proteinExistence type="inferred from homology"/>
<dbReference type="Pfam" id="PF00037">
    <property type="entry name" value="Fer4"/>
    <property type="match status" value="1"/>
</dbReference>
<dbReference type="EMBL" id="QVIA01000016">
    <property type="protein sequence ID" value="RGC29521.1"/>
    <property type="molecule type" value="Genomic_DNA"/>
</dbReference>
<keyword evidence="6" id="KW-0560">Oxidoreductase</keyword>
<dbReference type="InterPro" id="IPR012839">
    <property type="entry name" value="Organic_radical_activase"/>
</dbReference>
<dbReference type="InterPro" id="IPR017900">
    <property type="entry name" value="4Fe4S_Fe_S_CS"/>
</dbReference>
<evidence type="ECO:0000313" key="13">
    <source>
        <dbReference type="Proteomes" id="UP000261111"/>
    </source>
</evidence>
<evidence type="ECO:0000313" key="12">
    <source>
        <dbReference type="EMBL" id="RGC29521.1"/>
    </source>
</evidence>
<dbReference type="InterPro" id="IPR017896">
    <property type="entry name" value="4Fe4S_Fe-S-bd"/>
</dbReference>
<dbReference type="InterPro" id="IPR001989">
    <property type="entry name" value="Radical_activat_CS"/>
</dbReference>
<evidence type="ECO:0000256" key="4">
    <source>
        <dbReference type="ARBA" id="ARBA00022691"/>
    </source>
</evidence>